<evidence type="ECO:0000256" key="1">
    <source>
        <dbReference type="ARBA" id="ARBA00010759"/>
    </source>
</evidence>
<accession>A0A1G2U4V2</accession>
<dbReference type="PRINTS" id="PR01576">
    <property type="entry name" value="PDEFORMYLASE"/>
</dbReference>
<dbReference type="PIRSF" id="PIRSF004749">
    <property type="entry name" value="Pep_def"/>
    <property type="match status" value="1"/>
</dbReference>
<comment type="catalytic activity">
    <reaction evidence="2">
        <text>N-terminal N-formyl-L-methionyl-[peptide] + H2O = N-terminal L-methionyl-[peptide] + formate</text>
        <dbReference type="Rhea" id="RHEA:24420"/>
        <dbReference type="Rhea" id="RHEA-COMP:10639"/>
        <dbReference type="Rhea" id="RHEA-COMP:10640"/>
        <dbReference type="ChEBI" id="CHEBI:15377"/>
        <dbReference type="ChEBI" id="CHEBI:15740"/>
        <dbReference type="ChEBI" id="CHEBI:49298"/>
        <dbReference type="ChEBI" id="CHEBI:64731"/>
        <dbReference type="EC" id="3.5.1.88"/>
    </reaction>
</comment>
<evidence type="ECO:0000313" key="3">
    <source>
        <dbReference type="EMBL" id="OHB03950.1"/>
    </source>
</evidence>
<feature type="binding site" evidence="2">
    <location>
        <position position="151"/>
    </location>
    <ligand>
        <name>Fe cation</name>
        <dbReference type="ChEBI" id="CHEBI:24875"/>
    </ligand>
</feature>
<dbReference type="NCBIfam" id="TIGR00079">
    <property type="entry name" value="pept_deformyl"/>
    <property type="match status" value="1"/>
</dbReference>
<dbReference type="GO" id="GO:0006412">
    <property type="term" value="P:translation"/>
    <property type="evidence" value="ECO:0007669"/>
    <property type="project" value="UniProtKB-UniRule"/>
</dbReference>
<comment type="cofactor">
    <cofactor evidence="2">
        <name>Fe(2+)</name>
        <dbReference type="ChEBI" id="CHEBI:29033"/>
    </cofactor>
    <text evidence="2">Binds 1 Fe(2+) ion.</text>
</comment>
<feature type="binding site" evidence="2">
    <location>
        <position position="105"/>
    </location>
    <ligand>
        <name>Fe cation</name>
        <dbReference type="ChEBI" id="CHEBI:24875"/>
    </ligand>
</feature>
<keyword evidence="2" id="KW-0479">Metal-binding</keyword>
<dbReference type="HAMAP" id="MF_00163">
    <property type="entry name" value="Pep_deformylase"/>
    <property type="match status" value="1"/>
</dbReference>
<dbReference type="Proteomes" id="UP000176800">
    <property type="component" value="Unassembled WGS sequence"/>
</dbReference>
<dbReference type="PANTHER" id="PTHR10458:SF22">
    <property type="entry name" value="PEPTIDE DEFORMYLASE"/>
    <property type="match status" value="1"/>
</dbReference>
<keyword evidence="2" id="KW-0648">Protein biosynthesis</keyword>
<comment type="similarity">
    <text evidence="1 2">Belongs to the polypeptide deformylase family.</text>
</comment>
<evidence type="ECO:0000256" key="2">
    <source>
        <dbReference type="HAMAP-Rule" id="MF_00163"/>
    </source>
</evidence>
<keyword evidence="2" id="KW-0378">Hydrolase</keyword>
<reference evidence="3 4" key="1">
    <citation type="journal article" date="2016" name="Nat. Commun.">
        <title>Thousands of microbial genomes shed light on interconnected biogeochemical processes in an aquifer system.</title>
        <authorList>
            <person name="Anantharaman K."/>
            <person name="Brown C.T."/>
            <person name="Hug L.A."/>
            <person name="Sharon I."/>
            <person name="Castelle C.J."/>
            <person name="Probst A.J."/>
            <person name="Thomas B.C."/>
            <person name="Singh A."/>
            <person name="Wilkins M.J."/>
            <person name="Karaoz U."/>
            <person name="Brodie E.L."/>
            <person name="Williams K.H."/>
            <person name="Hubbard S.S."/>
            <person name="Banfield J.F."/>
        </authorList>
    </citation>
    <scope>NUCLEOTIDE SEQUENCE [LARGE SCALE GENOMIC DNA]</scope>
</reference>
<feature type="binding site" evidence="2">
    <location>
        <position position="147"/>
    </location>
    <ligand>
        <name>Fe cation</name>
        <dbReference type="ChEBI" id="CHEBI:24875"/>
    </ligand>
</feature>
<dbReference type="InterPro" id="IPR023635">
    <property type="entry name" value="Peptide_deformylase"/>
</dbReference>
<dbReference type="NCBIfam" id="NF001159">
    <property type="entry name" value="PRK00150.1-3"/>
    <property type="match status" value="1"/>
</dbReference>
<dbReference type="CDD" id="cd00487">
    <property type="entry name" value="Pep_deformylase"/>
    <property type="match status" value="1"/>
</dbReference>
<dbReference type="PANTHER" id="PTHR10458">
    <property type="entry name" value="PEPTIDE DEFORMYLASE"/>
    <property type="match status" value="1"/>
</dbReference>
<name>A0A1G2U4V2_9BACT</name>
<dbReference type="EMBL" id="MHWE01000012">
    <property type="protein sequence ID" value="OHB03950.1"/>
    <property type="molecule type" value="Genomic_DNA"/>
</dbReference>
<gene>
    <name evidence="2" type="primary">def</name>
    <name evidence="3" type="ORF">A3B14_01290</name>
</gene>
<organism evidence="3 4">
    <name type="scientific">Candidatus Zambryskibacteria bacterium RIFCSPLOWO2_01_FULL_45_21</name>
    <dbReference type="NCBI Taxonomy" id="1802761"/>
    <lineage>
        <taxon>Bacteria</taxon>
        <taxon>Candidatus Zambryskiibacteriota</taxon>
    </lineage>
</organism>
<sequence length="177" mass="20154">MVEIFQKEDKILRQKSKEVSLKDIKGTKIRKIVADMKEALDSQEDGVAIAAPQIGELLRIFVISGRVMNIIRGEMKGKVPYPDTVFINPKITKRSREKMLMEEGCLSARWLYGKVRRSKKVVLGAYDEEGNFFTKGASGLMAQIFQHETDHLEGILFLDSAIEVEDIPPEKLHQRHV</sequence>
<dbReference type="InterPro" id="IPR036821">
    <property type="entry name" value="Peptide_deformylase_sf"/>
</dbReference>
<keyword evidence="2" id="KW-0408">Iron</keyword>
<dbReference type="SUPFAM" id="SSF56420">
    <property type="entry name" value="Peptide deformylase"/>
    <property type="match status" value="1"/>
</dbReference>
<dbReference type="AlphaFoldDB" id="A0A1G2U4V2"/>
<dbReference type="EC" id="3.5.1.88" evidence="2"/>
<comment type="caution">
    <text evidence="3">The sequence shown here is derived from an EMBL/GenBank/DDBJ whole genome shotgun (WGS) entry which is preliminary data.</text>
</comment>
<dbReference type="GO" id="GO:0042586">
    <property type="term" value="F:peptide deformylase activity"/>
    <property type="evidence" value="ECO:0007669"/>
    <property type="project" value="UniProtKB-UniRule"/>
</dbReference>
<evidence type="ECO:0000313" key="4">
    <source>
        <dbReference type="Proteomes" id="UP000176800"/>
    </source>
</evidence>
<dbReference type="Gene3D" id="3.90.45.10">
    <property type="entry name" value="Peptide deformylase"/>
    <property type="match status" value="1"/>
</dbReference>
<comment type="function">
    <text evidence="2">Removes the formyl group from the N-terminal Met of newly synthesized proteins. Requires at least a dipeptide for an efficient rate of reaction. N-terminal L-methionine is a prerequisite for activity but the enzyme has broad specificity at other positions.</text>
</comment>
<dbReference type="Pfam" id="PF01327">
    <property type="entry name" value="Pep_deformylase"/>
    <property type="match status" value="1"/>
</dbReference>
<feature type="active site" evidence="2">
    <location>
        <position position="148"/>
    </location>
</feature>
<protein>
    <recommendedName>
        <fullName evidence="2">Peptide deformylase</fullName>
        <shortName evidence="2">PDF</shortName>
        <ecNumber evidence="2">3.5.1.88</ecNumber>
    </recommendedName>
    <alternativeName>
        <fullName evidence="2">Polypeptide deformylase</fullName>
    </alternativeName>
</protein>
<proteinExistence type="inferred from homology"/>
<dbReference type="GO" id="GO:0046872">
    <property type="term" value="F:metal ion binding"/>
    <property type="evidence" value="ECO:0007669"/>
    <property type="project" value="UniProtKB-KW"/>
</dbReference>